<dbReference type="AlphaFoldDB" id="A0A9N9MNY6"/>
<dbReference type="PANTHER" id="PTHR48094:SF12">
    <property type="entry name" value="PARKINSON DISEASE PROTEIN 7 HOMOLOG"/>
    <property type="match status" value="1"/>
</dbReference>
<gene>
    <name evidence="5" type="ORF">CEUTPL_LOCUS8140</name>
</gene>
<reference evidence="5" key="1">
    <citation type="submission" date="2022-01" db="EMBL/GenBank/DDBJ databases">
        <authorList>
            <person name="King R."/>
        </authorList>
    </citation>
    <scope>NUCLEOTIDE SEQUENCE</scope>
</reference>
<name>A0A9N9MNY6_9CUCU</name>
<keyword evidence="6" id="KW-1185">Reference proteome</keyword>
<feature type="domain" description="DJ-1/PfpI" evidence="4">
    <location>
        <begin position="42"/>
        <end position="203"/>
    </location>
</feature>
<dbReference type="OrthoDB" id="543156at2759"/>
<dbReference type="GO" id="GO:0006979">
    <property type="term" value="P:response to oxidative stress"/>
    <property type="evidence" value="ECO:0007669"/>
    <property type="project" value="UniProtKB-ARBA"/>
</dbReference>
<dbReference type="SUPFAM" id="SSF52317">
    <property type="entry name" value="Class I glutamine amidotransferase-like"/>
    <property type="match status" value="1"/>
</dbReference>
<dbReference type="GO" id="GO:0005739">
    <property type="term" value="C:mitochondrion"/>
    <property type="evidence" value="ECO:0007669"/>
    <property type="project" value="TreeGrafter"/>
</dbReference>
<dbReference type="GO" id="GO:0005634">
    <property type="term" value="C:nucleus"/>
    <property type="evidence" value="ECO:0007669"/>
    <property type="project" value="TreeGrafter"/>
</dbReference>
<comment type="subcellular location">
    <subcellularLocation>
        <location evidence="1">Cytoplasm</location>
    </subcellularLocation>
</comment>
<evidence type="ECO:0000259" key="4">
    <source>
        <dbReference type="Pfam" id="PF01965"/>
    </source>
</evidence>
<dbReference type="PANTHER" id="PTHR48094">
    <property type="entry name" value="PROTEIN/NUCLEIC ACID DEGLYCASE DJ-1-RELATED"/>
    <property type="match status" value="1"/>
</dbReference>
<organism evidence="5 6">
    <name type="scientific">Ceutorhynchus assimilis</name>
    <name type="common">cabbage seed weevil</name>
    <dbReference type="NCBI Taxonomy" id="467358"/>
    <lineage>
        <taxon>Eukaryota</taxon>
        <taxon>Metazoa</taxon>
        <taxon>Ecdysozoa</taxon>
        <taxon>Arthropoda</taxon>
        <taxon>Hexapoda</taxon>
        <taxon>Insecta</taxon>
        <taxon>Pterygota</taxon>
        <taxon>Neoptera</taxon>
        <taxon>Endopterygota</taxon>
        <taxon>Coleoptera</taxon>
        <taxon>Polyphaga</taxon>
        <taxon>Cucujiformia</taxon>
        <taxon>Curculionidae</taxon>
        <taxon>Ceutorhynchinae</taxon>
        <taxon>Ceutorhynchus</taxon>
    </lineage>
</organism>
<dbReference type="InterPro" id="IPR029062">
    <property type="entry name" value="Class_I_gatase-like"/>
</dbReference>
<dbReference type="Proteomes" id="UP001152799">
    <property type="component" value="Chromosome 4"/>
</dbReference>
<dbReference type="NCBIfam" id="TIGR01383">
    <property type="entry name" value="not_thiJ"/>
    <property type="match status" value="1"/>
</dbReference>
<dbReference type="InterPro" id="IPR002818">
    <property type="entry name" value="DJ-1/PfpI"/>
</dbReference>
<dbReference type="InterPro" id="IPR006287">
    <property type="entry name" value="DJ-1"/>
</dbReference>
<dbReference type="GO" id="GO:0046295">
    <property type="term" value="P:glycolate biosynthetic process"/>
    <property type="evidence" value="ECO:0007669"/>
    <property type="project" value="TreeGrafter"/>
</dbReference>
<evidence type="ECO:0000256" key="2">
    <source>
        <dbReference type="ARBA" id="ARBA00022490"/>
    </source>
</evidence>
<proteinExistence type="predicted"/>
<keyword evidence="3" id="KW-0558">Oxidation</keyword>
<protein>
    <recommendedName>
        <fullName evidence="4">DJ-1/PfpI domain-containing protein</fullName>
    </recommendedName>
</protein>
<dbReference type="CDD" id="cd03135">
    <property type="entry name" value="GATase1_DJ-1"/>
    <property type="match status" value="1"/>
</dbReference>
<keyword evidence="2" id="KW-0963">Cytoplasm</keyword>
<dbReference type="GO" id="GO:0051896">
    <property type="term" value="P:regulation of phosphatidylinositol 3-kinase/protein kinase B signal transduction"/>
    <property type="evidence" value="ECO:0007669"/>
    <property type="project" value="UniProtKB-ARBA"/>
</dbReference>
<dbReference type="FunFam" id="3.40.50.880:FF:000022">
    <property type="entry name" value="protein deglycase DJ-1"/>
    <property type="match status" value="1"/>
</dbReference>
<accession>A0A9N9MNY6</accession>
<dbReference type="Gene3D" id="3.40.50.880">
    <property type="match status" value="1"/>
</dbReference>
<sequence length="222" mass="23701">MLISAFQVATRILEGNNNLLYKTSNLLLPLKYSKACTMTKGLVFLGPGAEEMEFVIAVDVMRRGGIDVTVAGLPDSDIVKCSRDVNIKPDLGIADVKGPFDVIVLPGGLGGSKAMAKSELVGTLLKEQEKAGRWIAAICAAPTALKAHGIAEGKTLTSYPAMRAEMEEGDKYKYKEDRVVVDGNLITSRGPGTAFDFGITIVEKIVGKDKAHEIAKAMLLTC</sequence>
<evidence type="ECO:0000313" key="6">
    <source>
        <dbReference type="Proteomes" id="UP001152799"/>
    </source>
</evidence>
<dbReference type="GO" id="GO:1903189">
    <property type="term" value="P:glyoxal metabolic process"/>
    <property type="evidence" value="ECO:0007669"/>
    <property type="project" value="TreeGrafter"/>
</dbReference>
<evidence type="ECO:0000256" key="1">
    <source>
        <dbReference type="ARBA" id="ARBA00004496"/>
    </source>
</evidence>
<evidence type="ECO:0000313" key="5">
    <source>
        <dbReference type="EMBL" id="CAG9767579.1"/>
    </source>
</evidence>
<evidence type="ECO:0000256" key="3">
    <source>
        <dbReference type="ARBA" id="ARBA00023097"/>
    </source>
</evidence>
<dbReference type="Pfam" id="PF01965">
    <property type="entry name" value="DJ-1_PfpI"/>
    <property type="match status" value="1"/>
</dbReference>
<dbReference type="EMBL" id="OU892280">
    <property type="protein sequence ID" value="CAG9767579.1"/>
    <property type="molecule type" value="Genomic_DNA"/>
</dbReference>
<dbReference type="InterPro" id="IPR050325">
    <property type="entry name" value="Prot/Nucl_acid_deglycase"/>
</dbReference>